<evidence type="ECO:0000313" key="6">
    <source>
        <dbReference type="Proteomes" id="UP000233248"/>
    </source>
</evidence>
<organism evidence="5 6">
    <name type="scientific">Malaciobacter halophilus</name>
    <dbReference type="NCBI Taxonomy" id="197482"/>
    <lineage>
        <taxon>Bacteria</taxon>
        <taxon>Pseudomonadati</taxon>
        <taxon>Campylobacterota</taxon>
        <taxon>Epsilonproteobacteria</taxon>
        <taxon>Campylobacterales</taxon>
        <taxon>Arcobacteraceae</taxon>
        <taxon>Malaciobacter</taxon>
    </lineage>
</organism>
<protein>
    <recommendedName>
        <fullName evidence="1">diguanylate cyclase</fullName>
        <ecNumber evidence="1">2.7.7.65</ecNumber>
    </recommendedName>
</protein>
<feature type="transmembrane region" description="Helical" evidence="3">
    <location>
        <begin position="161"/>
        <end position="184"/>
    </location>
</feature>
<dbReference type="RefSeq" id="WP_101184821.1">
    <property type="nucleotide sequence ID" value="NZ_CP031218.1"/>
</dbReference>
<proteinExistence type="predicted"/>
<dbReference type="FunFam" id="3.30.70.270:FF:000001">
    <property type="entry name" value="Diguanylate cyclase domain protein"/>
    <property type="match status" value="1"/>
</dbReference>
<evidence type="ECO:0000256" key="2">
    <source>
        <dbReference type="ARBA" id="ARBA00034247"/>
    </source>
</evidence>
<reference evidence="5 6" key="1">
    <citation type="submission" date="2017-09" db="EMBL/GenBank/DDBJ databases">
        <title>Genomics of the genus Arcobacter.</title>
        <authorList>
            <person name="Perez-Cataluna A."/>
            <person name="Figueras M.J."/>
            <person name="Salas-Masso N."/>
        </authorList>
    </citation>
    <scope>NUCLEOTIDE SEQUENCE [LARGE SCALE GENOMIC DNA]</scope>
    <source>
        <strain evidence="5 6">DSM 18005</strain>
    </source>
</reference>
<dbReference type="GO" id="GO:0052621">
    <property type="term" value="F:diguanylate cyclase activity"/>
    <property type="evidence" value="ECO:0007669"/>
    <property type="project" value="UniProtKB-EC"/>
</dbReference>
<dbReference type="InterPro" id="IPR029787">
    <property type="entry name" value="Nucleotide_cyclase"/>
</dbReference>
<dbReference type="Pfam" id="PF00990">
    <property type="entry name" value="GGDEF"/>
    <property type="match status" value="1"/>
</dbReference>
<evidence type="ECO:0000259" key="4">
    <source>
        <dbReference type="PROSITE" id="PS50887"/>
    </source>
</evidence>
<dbReference type="AlphaFoldDB" id="A0A2N1J306"/>
<dbReference type="InterPro" id="IPR050469">
    <property type="entry name" value="Diguanylate_Cyclase"/>
</dbReference>
<dbReference type="KEGG" id="ahs:AHALO_1441"/>
<dbReference type="NCBIfam" id="TIGR00254">
    <property type="entry name" value="GGDEF"/>
    <property type="match status" value="1"/>
</dbReference>
<comment type="caution">
    <text evidence="5">The sequence shown here is derived from an EMBL/GenBank/DDBJ whole genome shotgun (WGS) entry which is preliminary data.</text>
</comment>
<dbReference type="EMBL" id="NXIF01000027">
    <property type="protein sequence ID" value="PKI80862.1"/>
    <property type="molecule type" value="Genomic_DNA"/>
</dbReference>
<dbReference type="InterPro" id="IPR000160">
    <property type="entry name" value="GGDEF_dom"/>
</dbReference>
<sequence>MKSKFFKSISFKLTILVTIIIVTLISASFLFNSQIDKLKKQIDNIYFGNFVPLITLDLVLKNYQTIIQCKKITNNKCDITAERTVILKNWNSYNNSYKTQKERKIVDDVNKSIINSFKIDKIDIYELVMKQINFLKDYEVDVAYKQRRAFLTDYSDMKKYLLYNIIAIIIVSFAIIIFIIYQIIKKDNQLTILTRKYKIESITDSMTNLYNRKYFDNIFDNLPFISNANNWKSAFVMVDIDFFKQYNDTYGHDLGDETLKAVANTLKEYFNKEYEYVFRLGGEEFGVVLFDTDEDILIECLDDINKKIIQLNIEHKASKILNVVSISIGAVIYEPYSYVSANKLYKIADENLYKSKQNGRNQFTL</sequence>
<dbReference type="InterPro" id="IPR043128">
    <property type="entry name" value="Rev_trsase/Diguanyl_cyclase"/>
</dbReference>
<dbReference type="CDD" id="cd01949">
    <property type="entry name" value="GGDEF"/>
    <property type="match status" value="1"/>
</dbReference>
<feature type="domain" description="GGDEF" evidence="4">
    <location>
        <begin position="231"/>
        <end position="365"/>
    </location>
</feature>
<keyword evidence="6" id="KW-1185">Reference proteome</keyword>
<keyword evidence="3" id="KW-0472">Membrane</keyword>
<dbReference type="SUPFAM" id="SSF55073">
    <property type="entry name" value="Nucleotide cyclase"/>
    <property type="match status" value="1"/>
</dbReference>
<dbReference type="PANTHER" id="PTHR45138:SF9">
    <property type="entry name" value="DIGUANYLATE CYCLASE DGCM-RELATED"/>
    <property type="match status" value="1"/>
</dbReference>
<keyword evidence="3" id="KW-1133">Transmembrane helix</keyword>
<feature type="transmembrane region" description="Helical" evidence="3">
    <location>
        <begin position="12"/>
        <end position="31"/>
    </location>
</feature>
<dbReference type="PANTHER" id="PTHR45138">
    <property type="entry name" value="REGULATORY COMPONENTS OF SENSORY TRANSDUCTION SYSTEM"/>
    <property type="match status" value="1"/>
</dbReference>
<dbReference type="GO" id="GO:0043709">
    <property type="term" value="P:cell adhesion involved in single-species biofilm formation"/>
    <property type="evidence" value="ECO:0007669"/>
    <property type="project" value="TreeGrafter"/>
</dbReference>
<name>A0A2N1J306_9BACT</name>
<dbReference type="SMART" id="SM00267">
    <property type="entry name" value="GGDEF"/>
    <property type="match status" value="1"/>
</dbReference>
<dbReference type="OrthoDB" id="9778432at2"/>
<evidence type="ECO:0000313" key="5">
    <source>
        <dbReference type="EMBL" id="PKI80862.1"/>
    </source>
</evidence>
<dbReference type="PROSITE" id="PS50887">
    <property type="entry name" value="GGDEF"/>
    <property type="match status" value="1"/>
</dbReference>
<dbReference type="Gene3D" id="3.30.70.270">
    <property type="match status" value="1"/>
</dbReference>
<dbReference type="EC" id="2.7.7.65" evidence="1"/>
<dbReference type="Proteomes" id="UP000233248">
    <property type="component" value="Unassembled WGS sequence"/>
</dbReference>
<keyword evidence="3" id="KW-0812">Transmembrane</keyword>
<gene>
    <name evidence="5" type="ORF">CP960_07620</name>
</gene>
<evidence type="ECO:0000256" key="1">
    <source>
        <dbReference type="ARBA" id="ARBA00012528"/>
    </source>
</evidence>
<dbReference type="GO" id="GO:1902201">
    <property type="term" value="P:negative regulation of bacterial-type flagellum-dependent cell motility"/>
    <property type="evidence" value="ECO:0007669"/>
    <property type="project" value="TreeGrafter"/>
</dbReference>
<comment type="catalytic activity">
    <reaction evidence="2">
        <text>2 GTP = 3',3'-c-di-GMP + 2 diphosphate</text>
        <dbReference type="Rhea" id="RHEA:24898"/>
        <dbReference type="ChEBI" id="CHEBI:33019"/>
        <dbReference type="ChEBI" id="CHEBI:37565"/>
        <dbReference type="ChEBI" id="CHEBI:58805"/>
        <dbReference type="EC" id="2.7.7.65"/>
    </reaction>
</comment>
<evidence type="ECO:0000256" key="3">
    <source>
        <dbReference type="SAM" id="Phobius"/>
    </source>
</evidence>
<dbReference type="GO" id="GO:0005886">
    <property type="term" value="C:plasma membrane"/>
    <property type="evidence" value="ECO:0007669"/>
    <property type="project" value="TreeGrafter"/>
</dbReference>
<accession>A0A2N1J306</accession>